<name>A0AAW6TX67_9BACT</name>
<reference evidence="2" key="1">
    <citation type="submission" date="2023-05" db="EMBL/GenBank/DDBJ databases">
        <title>Anaerotaeda fermentans gen. nov., sp. nov., a novel anaerobic planctomycete of the new family within the order Sedimentisphaerales isolated from Taman Peninsula, Russia.</title>
        <authorList>
            <person name="Khomyakova M.A."/>
            <person name="Merkel A.Y."/>
            <person name="Slobodkin A.I."/>
        </authorList>
    </citation>
    <scope>NUCLEOTIDE SEQUENCE</scope>
    <source>
        <strain evidence="2">M17dextr</strain>
    </source>
</reference>
<dbReference type="InterPro" id="IPR006311">
    <property type="entry name" value="TAT_signal"/>
</dbReference>
<feature type="region of interest" description="Disordered" evidence="1">
    <location>
        <begin position="36"/>
        <end position="55"/>
    </location>
</feature>
<evidence type="ECO:0000313" key="3">
    <source>
        <dbReference type="Proteomes" id="UP001431776"/>
    </source>
</evidence>
<dbReference type="PROSITE" id="PS51318">
    <property type="entry name" value="TAT"/>
    <property type="match status" value="1"/>
</dbReference>
<evidence type="ECO:0000256" key="1">
    <source>
        <dbReference type="SAM" id="MobiDB-lite"/>
    </source>
</evidence>
<dbReference type="SUPFAM" id="SSF51366">
    <property type="entry name" value="Ribulose-phoshate binding barrel"/>
    <property type="match status" value="1"/>
</dbReference>
<dbReference type="EMBL" id="JASCXX010000018">
    <property type="protein sequence ID" value="MDI6450308.1"/>
    <property type="molecule type" value="Genomic_DNA"/>
</dbReference>
<proteinExistence type="predicted"/>
<gene>
    <name evidence="2" type="ORF">QJ522_14705</name>
</gene>
<dbReference type="AlphaFoldDB" id="A0AAW6TX67"/>
<keyword evidence="3" id="KW-1185">Reference proteome</keyword>
<accession>A0AAW6TX67</accession>
<sequence length="319" mass="34983">MSNELDRRSFLKQSLAGTAVGALGLSFEEQALLAAPANDDSPPQGGTTRIGGMPTGQIGKLKISRMFTGGNLISGFAHSRDLIYVSSLLKSYFTDDKVMETLRLCEEMGINTAILRLDDHCKRILRRYWDERGGAIQWIAQIKVGPDDFGQIDEAIDHGAVGAFVHGGVSDACVEQGRVGVLAEAVERIKARGVIAGVGGHKIEVPMACVEAGIEPDFYMKTLHSHAYWSADGRPENDNIWSKTPEKTIEFMRTVKTPWIAYKVMAAGAIQPSRAFKYAYENGADFICAGMFDFQVREDVIIANQILAAPLNRQRPWCA</sequence>
<dbReference type="InterPro" id="IPR011060">
    <property type="entry name" value="RibuloseP-bd_barrel"/>
</dbReference>
<organism evidence="2 3">
    <name type="scientific">Anaerobaca lacustris</name>
    <dbReference type="NCBI Taxonomy" id="3044600"/>
    <lineage>
        <taxon>Bacteria</taxon>
        <taxon>Pseudomonadati</taxon>
        <taxon>Planctomycetota</taxon>
        <taxon>Phycisphaerae</taxon>
        <taxon>Sedimentisphaerales</taxon>
        <taxon>Anaerobacaceae</taxon>
        <taxon>Anaerobaca</taxon>
    </lineage>
</organism>
<comment type="caution">
    <text evidence="2">The sequence shown here is derived from an EMBL/GenBank/DDBJ whole genome shotgun (WGS) entry which is preliminary data.</text>
</comment>
<dbReference type="RefSeq" id="WP_349245716.1">
    <property type="nucleotide sequence ID" value="NZ_JASCXX010000018.1"/>
</dbReference>
<dbReference type="InterPro" id="IPR019546">
    <property type="entry name" value="TAT_signal_bac_arc"/>
</dbReference>
<protein>
    <submittedName>
        <fullName evidence="2">Twin-arginine translocation signal domain-containing protein</fullName>
    </submittedName>
</protein>
<dbReference type="NCBIfam" id="TIGR01409">
    <property type="entry name" value="TAT_signal_seq"/>
    <property type="match status" value="1"/>
</dbReference>
<dbReference type="Proteomes" id="UP001431776">
    <property type="component" value="Unassembled WGS sequence"/>
</dbReference>
<evidence type="ECO:0000313" key="2">
    <source>
        <dbReference type="EMBL" id="MDI6450308.1"/>
    </source>
</evidence>